<comment type="caution">
    <text evidence="2">The sequence shown here is derived from an EMBL/GenBank/DDBJ whole genome shotgun (WGS) entry which is preliminary data.</text>
</comment>
<dbReference type="EMBL" id="PVZG01000001">
    <property type="protein sequence ID" value="PRY33010.1"/>
    <property type="molecule type" value="Genomic_DNA"/>
</dbReference>
<accession>A0A2T0SHX2</accession>
<dbReference type="InterPro" id="IPR029063">
    <property type="entry name" value="SAM-dependent_MTases_sf"/>
</dbReference>
<evidence type="ECO:0000313" key="2">
    <source>
        <dbReference type="EMBL" id="PRY33010.1"/>
    </source>
</evidence>
<organism evidence="2 3">
    <name type="scientific">Pseudosporangium ferrugineum</name>
    <dbReference type="NCBI Taxonomy" id="439699"/>
    <lineage>
        <taxon>Bacteria</taxon>
        <taxon>Bacillati</taxon>
        <taxon>Actinomycetota</taxon>
        <taxon>Actinomycetes</taxon>
        <taxon>Micromonosporales</taxon>
        <taxon>Micromonosporaceae</taxon>
        <taxon>Pseudosporangium</taxon>
    </lineage>
</organism>
<feature type="coiled-coil region" evidence="1">
    <location>
        <begin position="372"/>
        <end position="413"/>
    </location>
</feature>
<dbReference type="Gene3D" id="3.40.50.150">
    <property type="entry name" value="Vaccinia Virus protein VP39"/>
    <property type="match status" value="1"/>
</dbReference>
<evidence type="ECO:0000313" key="3">
    <source>
        <dbReference type="Proteomes" id="UP000239209"/>
    </source>
</evidence>
<evidence type="ECO:0000256" key="1">
    <source>
        <dbReference type="SAM" id="Coils"/>
    </source>
</evidence>
<keyword evidence="3" id="KW-1185">Reference proteome</keyword>
<name>A0A2T0SHX2_9ACTN</name>
<dbReference type="SUPFAM" id="SSF53335">
    <property type="entry name" value="S-adenosyl-L-methionine-dependent methyltransferases"/>
    <property type="match status" value="1"/>
</dbReference>
<evidence type="ECO:0008006" key="4">
    <source>
        <dbReference type="Google" id="ProtNLM"/>
    </source>
</evidence>
<dbReference type="OrthoDB" id="3755682at2"/>
<proteinExistence type="predicted"/>
<keyword evidence="1" id="KW-0175">Coiled coil</keyword>
<dbReference type="Proteomes" id="UP000239209">
    <property type="component" value="Unassembled WGS sequence"/>
</dbReference>
<reference evidence="2 3" key="1">
    <citation type="submission" date="2018-03" db="EMBL/GenBank/DDBJ databases">
        <title>Genomic Encyclopedia of Archaeal and Bacterial Type Strains, Phase II (KMG-II): from individual species to whole genera.</title>
        <authorList>
            <person name="Goeker M."/>
        </authorList>
    </citation>
    <scope>NUCLEOTIDE SEQUENCE [LARGE SCALE GENOMIC DNA]</scope>
    <source>
        <strain evidence="2 3">DSM 45348</strain>
    </source>
</reference>
<protein>
    <recommendedName>
        <fullName evidence="4">Methyltransferase family protein</fullName>
    </recommendedName>
</protein>
<dbReference type="RefSeq" id="WP_106124374.1">
    <property type="nucleotide sequence ID" value="NZ_PVZG01000001.1"/>
</dbReference>
<gene>
    <name evidence="2" type="ORF">CLV70_101171</name>
</gene>
<sequence length="444" mass="45730">MNPRFLGGEMLVWSDLDGAHGPGPVRGAALVPFLAAARGRTLVAGPHDPALLAALPGATVLVRGVPDAERLAAAGNLTVLCGGPAKLAAEPAFDTIIALDGLGRLGTAEQDEATWLATLDSLRAALAPGGLLMLGLANPLGLHRLVAVPRPPADSDWTPGYDDTRPATPAALAGLLGGTARVYAAYPDPVAPRLVLPSDAGGGAAEAALARAYAGADAGETLTDPEPWARESLRRGQPLAPGWIVVAAPRPPAIEVEVPGPSGRTVESLVAGAAARRDLPAVRALLSAWQESPAAGVPAGQVISGPDGVLTPLVPTADPDHALHDLAERLLRAGDHPWPGVTGPADLAALLAAMTGREAGVAEVRQPRPLPFAELRAERDRLTREVAEVRAQAAFLEAELTAREADLRRARRTVELLSGKGPARAGQVFVGGVRAARRLLRHRP</sequence>
<dbReference type="AlphaFoldDB" id="A0A2T0SHX2"/>